<dbReference type="NCBIfam" id="TIGR04056">
    <property type="entry name" value="OMP_RagA_SusC"/>
    <property type="match status" value="1"/>
</dbReference>
<protein>
    <submittedName>
        <fullName evidence="4">TonB-linked outer membrane protein, SusC/RagA family</fullName>
    </submittedName>
</protein>
<dbReference type="GO" id="GO:0015344">
    <property type="term" value="F:siderophore uptake transmembrane transporter activity"/>
    <property type="evidence" value="ECO:0007669"/>
    <property type="project" value="TreeGrafter"/>
</dbReference>
<keyword evidence="2" id="KW-0998">Cell outer membrane</keyword>
<dbReference type="SUPFAM" id="SSF56935">
    <property type="entry name" value="Porins"/>
    <property type="match status" value="1"/>
</dbReference>
<dbReference type="InterPro" id="IPR012910">
    <property type="entry name" value="Plug_dom"/>
</dbReference>
<proteinExistence type="inferred from homology"/>
<dbReference type="SUPFAM" id="SSF49464">
    <property type="entry name" value="Carboxypeptidase regulatory domain-like"/>
    <property type="match status" value="1"/>
</dbReference>
<comment type="similarity">
    <text evidence="2">Belongs to the TonB-dependent receptor family.</text>
</comment>
<dbReference type="Pfam" id="PF13715">
    <property type="entry name" value="CarbopepD_reg_2"/>
    <property type="match status" value="1"/>
</dbReference>
<dbReference type="EMBL" id="FSRA01000001">
    <property type="protein sequence ID" value="SIN68242.1"/>
    <property type="molecule type" value="Genomic_DNA"/>
</dbReference>
<dbReference type="PANTHER" id="PTHR30069:SF29">
    <property type="entry name" value="HEMOGLOBIN AND HEMOGLOBIN-HAPTOGLOBIN-BINDING PROTEIN 1-RELATED"/>
    <property type="match status" value="1"/>
</dbReference>
<dbReference type="PROSITE" id="PS52016">
    <property type="entry name" value="TONB_DEPENDENT_REC_3"/>
    <property type="match status" value="1"/>
</dbReference>
<keyword evidence="2" id="KW-0813">Transport</keyword>
<evidence type="ECO:0000313" key="5">
    <source>
        <dbReference type="Proteomes" id="UP000185003"/>
    </source>
</evidence>
<name>A0A1N6DBR5_9BACT</name>
<sequence>MKLSTLMLLIGFFQPRAEAEAQEVSLNIRNAPLAKVFNMLKKQTGYDFLYVSEELKKATPVTLQVTRKPLAEALRLCLTDQPLTFEIHNTTVLIKQKAEPPPQDKKVEGVVVDQKGEPIPGATVTAKGTKLGTTTDLQGKFSFSVPDNIAVIVVTYVGMKTVEVSTGQGLRVMLEATDEALNEVVVVGYGRLRKLSLTGSISSISNKDIITTRAPSLAVALAGKVPGLQIRQNNGTPGGFSTNINIRGMGTPMFVIDGVVRNEPTEFQKLNPEDIESITVLKDASAAIYGINSSNGVILVKTKSGTKGPLRVSYSGLAGVTRPTQHTKMMDVSQYWEIRNEDAFNSTGTPYFSSKQALAEAQALPYTNWYKEVFQQVAFQHQHNITIEGGTDKISTYTNIGYMTDNGLLRSGDIGYNKYSFRNGTTFQPNKYVKVELNLYGFTDYRKQPGTWDDAFFYLNKAAHGLIPSEGVYANNNPLYYNRPRTFSDNPLQFSQRDIFGYGEWRDKFFQSFLAMTINVPNVEGLQLRFQGAYDGKTTIRTRVQKRAINYIYSATTDSYTPYNNYDPSIQEEAGTTTRLNFQGHILYNKQIAQHHNVGVVLVAEARQDNTRYLSGKRFYEGDLFTIDNIDRAPVTNQQAGGNTGVFKYASFIGRFNYDYRSKYLLEFAFREDGSYRYAPDKRWGFFPVISGGWRISEEPFLKNNTRVITDLKLRGSYGTTAQDAGNPFQFVPGYTSYNGYVLGDKFISGYTNAGLLNANLTWTTSKTADIGIDVSLWNGKLDFTFDLFRRNRTGLLATRAQALPNTFGAALPQENLNSDRTDGFEMSIGHKNKIGEFEYGVSGNMYVGRTQMLYLERAPFRSSYDRWRNGAADRWQDIGWGYQVTGQYQNYDAIRNGVIETTSYGNSRTLPGDYIHEDVNGDGVINGKDMMPIFWNGQPKLGFGLNINASWRGLDFNMLWQGAGMYSLRYSEVLGQVLALDAANSPAIYYDRWHQADIYDPNSAWIPGRFPSTRRLDSDNGANRLESDIQRVDATYARLKNMEIGYRLPNSVLRFLGVSRFRCYVNLFNPLVICNSYLKSFDPEITDGNGFQYPLSKGYNFGVNLTF</sequence>
<dbReference type="NCBIfam" id="TIGR04057">
    <property type="entry name" value="SusC_RagA_signa"/>
    <property type="match status" value="1"/>
</dbReference>
<dbReference type="Proteomes" id="UP000185003">
    <property type="component" value="Unassembled WGS sequence"/>
</dbReference>
<dbReference type="Gene3D" id="3.55.50.30">
    <property type="match status" value="1"/>
</dbReference>
<feature type="domain" description="TonB-dependent receptor plug" evidence="3">
    <location>
        <begin position="194"/>
        <end position="297"/>
    </location>
</feature>
<dbReference type="PANTHER" id="PTHR30069">
    <property type="entry name" value="TONB-DEPENDENT OUTER MEMBRANE RECEPTOR"/>
    <property type="match status" value="1"/>
</dbReference>
<dbReference type="STRING" id="536979.SAMN04488055_0587"/>
<dbReference type="Gene3D" id="2.60.40.1120">
    <property type="entry name" value="Carboxypeptidase-like, regulatory domain"/>
    <property type="match status" value="1"/>
</dbReference>
<dbReference type="OrthoDB" id="9768177at2"/>
<keyword evidence="2" id="KW-0472">Membrane</keyword>
<dbReference type="AlphaFoldDB" id="A0A1N6DBR5"/>
<reference evidence="4 5" key="1">
    <citation type="submission" date="2016-11" db="EMBL/GenBank/DDBJ databases">
        <authorList>
            <person name="Jaros S."/>
            <person name="Januszkiewicz K."/>
            <person name="Wedrychowicz H."/>
        </authorList>
    </citation>
    <scope>NUCLEOTIDE SEQUENCE [LARGE SCALE GENOMIC DNA]</scope>
    <source>
        <strain evidence="4 5">DSM 24787</strain>
    </source>
</reference>
<comment type="subcellular location">
    <subcellularLocation>
        <location evidence="2">Cell outer membrane</location>
        <topology evidence="2">Multi-pass membrane protein</topology>
    </subcellularLocation>
</comment>
<accession>A0A1N6DBR5</accession>
<dbReference type="RefSeq" id="WP_084185321.1">
    <property type="nucleotide sequence ID" value="NZ_FSRA01000001.1"/>
</dbReference>
<dbReference type="InterPro" id="IPR039426">
    <property type="entry name" value="TonB-dep_rcpt-like"/>
</dbReference>
<dbReference type="InterPro" id="IPR037066">
    <property type="entry name" value="Plug_dom_sf"/>
</dbReference>
<dbReference type="GO" id="GO:0009279">
    <property type="term" value="C:cell outer membrane"/>
    <property type="evidence" value="ECO:0007669"/>
    <property type="project" value="UniProtKB-SubCell"/>
</dbReference>
<keyword evidence="2" id="KW-1134">Transmembrane beta strand</keyword>
<dbReference type="InterPro" id="IPR008969">
    <property type="entry name" value="CarboxyPept-like_regulatory"/>
</dbReference>
<gene>
    <name evidence="4" type="ORF">SAMN04488055_0587</name>
</gene>
<organism evidence="4 5">
    <name type="scientific">Chitinophaga niabensis</name>
    <dbReference type="NCBI Taxonomy" id="536979"/>
    <lineage>
        <taxon>Bacteria</taxon>
        <taxon>Pseudomonadati</taxon>
        <taxon>Bacteroidota</taxon>
        <taxon>Chitinophagia</taxon>
        <taxon>Chitinophagales</taxon>
        <taxon>Chitinophagaceae</taxon>
        <taxon>Chitinophaga</taxon>
    </lineage>
</organism>
<evidence type="ECO:0000259" key="3">
    <source>
        <dbReference type="Pfam" id="PF07715"/>
    </source>
</evidence>
<keyword evidence="1" id="KW-0732">Signal</keyword>
<evidence type="ECO:0000313" key="4">
    <source>
        <dbReference type="EMBL" id="SIN68242.1"/>
    </source>
</evidence>
<evidence type="ECO:0000256" key="2">
    <source>
        <dbReference type="PROSITE-ProRule" id="PRU01360"/>
    </source>
</evidence>
<keyword evidence="5" id="KW-1185">Reference proteome</keyword>
<dbReference type="InterPro" id="IPR023997">
    <property type="entry name" value="TonB-dep_OMP_SusC/RagA_CS"/>
</dbReference>
<dbReference type="GO" id="GO:0044718">
    <property type="term" value="P:siderophore transmembrane transport"/>
    <property type="evidence" value="ECO:0007669"/>
    <property type="project" value="TreeGrafter"/>
</dbReference>
<dbReference type="Pfam" id="PF07715">
    <property type="entry name" value="Plug"/>
    <property type="match status" value="1"/>
</dbReference>
<evidence type="ECO:0000256" key="1">
    <source>
        <dbReference type="ARBA" id="ARBA00022729"/>
    </source>
</evidence>
<keyword evidence="2" id="KW-0812">Transmembrane</keyword>
<dbReference type="InterPro" id="IPR023996">
    <property type="entry name" value="TonB-dep_OMP_SusC/RagA"/>
</dbReference>
<dbReference type="Gene3D" id="2.170.130.10">
    <property type="entry name" value="TonB-dependent receptor, plug domain"/>
    <property type="match status" value="1"/>
</dbReference>